<accession>A0A645J678</accession>
<sequence length="74" mass="8434">MDGDLHQLPAGRSPVTHVQRGQSICQLAVRDGARGVLHQYSARRGHCFDDAIQLRCPKTVEEAERRRQIRELDE</sequence>
<dbReference type="EMBL" id="VSSQ01132233">
    <property type="protein sequence ID" value="MPN58897.1"/>
    <property type="molecule type" value="Genomic_DNA"/>
</dbReference>
<protein>
    <submittedName>
        <fullName evidence="1">Uncharacterized protein</fullName>
    </submittedName>
</protein>
<dbReference type="AlphaFoldDB" id="A0A645J678"/>
<gene>
    <name evidence="1" type="ORF">SDC9_206613</name>
</gene>
<evidence type="ECO:0000313" key="1">
    <source>
        <dbReference type="EMBL" id="MPN58897.1"/>
    </source>
</evidence>
<comment type="caution">
    <text evidence="1">The sequence shown here is derived from an EMBL/GenBank/DDBJ whole genome shotgun (WGS) entry which is preliminary data.</text>
</comment>
<organism evidence="1">
    <name type="scientific">bioreactor metagenome</name>
    <dbReference type="NCBI Taxonomy" id="1076179"/>
    <lineage>
        <taxon>unclassified sequences</taxon>
        <taxon>metagenomes</taxon>
        <taxon>ecological metagenomes</taxon>
    </lineage>
</organism>
<proteinExistence type="predicted"/>
<name>A0A645J678_9ZZZZ</name>
<reference evidence="1" key="1">
    <citation type="submission" date="2019-08" db="EMBL/GenBank/DDBJ databases">
        <authorList>
            <person name="Kucharzyk K."/>
            <person name="Murdoch R.W."/>
            <person name="Higgins S."/>
            <person name="Loffler F."/>
        </authorList>
    </citation>
    <scope>NUCLEOTIDE SEQUENCE</scope>
</reference>